<dbReference type="Gene3D" id="2.40.170.20">
    <property type="entry name" value="TonB-dependent receptor, beta-barrel domain"/>
    <property type="match status" value="1"/>
</dbReference>
<keyword evidence="13" id="KW-1185">Reference proteome</keyword>
<evidence type="ECO:0000256" key="7">
    <source>
        <dbReference type="ARBA" id="ARBA00023237"/>
    </source>
</evidence>
<reference evidence="12" key="1">
    <citation type="journal article" date="2014" name="Int. J. Syst. Evol. Microbiol.">
        <title>Complete genome sequence of Corynebacterium casei LMG S-19264T (=DSM 44701T), isolated from a smear-ripened cheese.</title>
        <authorList>
            <consortium name="US DOE Joint Genome Institute (JGI-PGF)"/>
            <person name="Walter F."/>
            <person name="Albersmeier A."/>
            <person name="Kalinowski J."/>
            <person name="Ruckert C."/>
        </authorList>
    </citation>
    <scope>NUCLEOTIDE SEQUENCE</scope>
    <source>
        <strain evidence="12">CGMCC 1.15966</strain>
    </source>
</reference>
<dbReference type="Pfam" id="PF00593">
    <property type="entry name" value="TonB_dep_Rec_b-barrel"/>
    <property type="match status" value="1"/>
</dbReference>
<evidence type="ECO:0000259" key="11">
    <source>
        <dbReference type="Pfam" id="PF07715"/>
    </source>
</evidence>
<comment type="subcellular location">
    <subcellularLocation>
        <location evidence="1 8">Cell outer membrane</location>
        <topology evidence="1 8">Multi-pass membrane protein</topology>
    </subcellularLocation>
</comment>
<dbReference type="SUPFAM" id="SSF56935">
    <property type="entry name" value="Porins"/>
    <property type="match status" value="1"/>
</dbReference>
<evidence type="ECO:0000256" key="8">
    <source>
        <dbReference type="PROSITE-ProRule" id="PRU01360"/>
    </source>
</evidence>
<dbReference type="Gene3D" id="2.60.40.1120">
    <property type="entry name" value="Carboxypeptidase-like, regulatory domain"/>
    <property type="match status" value="1"/>
</dbReference>
<dbReference type="Gene3D" id="2.170.130.10">
    <property type="entry name" value="TonB-dependent receptor, plug domain"/>
    <property type="match status" value="1"/>
</dbReference>
<evidence type="ECO:0000256" key="1">
    <source>
        <dbReference type="ARBA" id="ARBA00004571"/>
    </source>
</evidence>
<dbReference type="InterPro" id="IPR023997">
    <property type="entry name" value="TonB-dep_OMP_SusC/RagA_CS"/>
</dbReference>
<dbReference type="Proteomes" id="UP000614460">
    <property type="component" value="Unassembled WGS sequence"/>
</dbReference>
<name>A0A8H9G0Z3_9SPHI</name>
<accession>A0A8H9G0Z3</accession>
<dbReference type="Pfam" id="PF07715">
    <property type="entry name" value="Plug"/>
    <property type="match status" value="1"/>
</dbReference>
<dbReference type="InterPro" id="IPR039426">
    <property type="entry name" value="TonB-dep_rcpt-like"/>
</dbReference>
<dbReference type="InterPro" id="IPR000531">
    <property type="entry name" value="Beta-barrel_TonB"/>
</dbReference>
<evidence type="ECO:0000256" key="6">
    <source>
        <dbReference type="ARBA" id="ARBA00023136"/>
    </source>
</evidence>
<dbReference type="AlphaFoldDB" id="A0A8H9G0Z3"/>
<dbReference type="InterPro" id="IPR036942">
    <property type="entry name" value="Beta-barrel_TonB_sf"/>
</dbReference>
<keyword evidence="6 8" id="KW-0472">Membrane</keyword>
<organism evidence="12 13">
    <name type="scientific">Sphingobacterium cellulitidis</name>
    <dbReference type="NCBI Taxonomy" id="1768011"/>
    <lineage>
        <taxon>Bacteria</taxon>
        <taxon>Pseudomonadati</taxon>
        <taxon>Bacteroidota</taxon>
        <taxon>Sphingobacteriia</taxon>
        <taxon>Sphingobacteriales</taxon>
        <taxon>Sphingobacteriaceae</taxon>
        <taxon>Sphingobacterium</taxon>
    </lineage>
</organism>
<dbReference type="GO" id="GO:0009279">
    <property type="term" value="C:cell outer membrane"/>
    <property type="evidence" value="ECO:0007669"/>
    <property type="project" value="UniProtKB-SubCell"/>
</dbReference>
<keyword evidence="3 8" id="KW-1134">Transmembrane beta strand</keyword>
<feature type="domain" description="TonB-dependent receptor-like beta-barrel" evidence="10">
    <location>
        <begin position="408"/>
        <end position="789"/>
    </location>
</feature>
<dbReference type="InterPro" id="IPR008969">
    <property type="entry name" value="CarboxyPept-like_regulatory"/>
</dbReference>
<evidence type="ECO:0000256" key="9">
    <source>
        <dbReference type="RuleBase" id="RU003357"/>
    </source>
</evidence>
<dbReference type="NCBIfam" id="TIGR04056">
    <property type="entry name" value="OMP_RagA_SusC"/>
    <property type="match status" value="1"/>
</dbReference>
<dbReference type="InterPro" id="IPR037066">
    <property type="entry name" value="Plug_dom_sf"/>
</dbReference>
<keyword evidence="5 9" id="KW-0798">TonB box</keyword>
<evidence type="ECO:0000256" key="3">
    <source>
        <dbReference type="ARBA" id="ARBA00022452"/>
    </source>
</evidence>
<keyword evidence="7 8" id="KW-0998">Cell outer membrane</keyword>
<reference evidence="12" key="2">
    <citation type="submission" date="2020-09" db="EMBL/GenBank/DDBJ databases">
        <authorList>
            <person name="Sun Q."/>
            <person name="Zhou Y."/>
        </authorList>
    </citation>
    <scope>NUCLEOTIDE SEQUENCE</scope>
    <source>
        <strain evidence="12">CGMCC 1.15966</strain>
    </source>
</reference>
<dbReference type="EMBL" id="BMKM01000002">
    <property type="protein sequence ID" value="GGE14199.1"/>
    <property type="molecule type" value="Genomic_DNA"/>
</dbReference>
<evidence type="ECO:0000313" key="12">
    <source>
        <dbReference type="EMBL" id="GGE14199.1"/>
    </source>
</evidence>
<evidence type="ECO:0000259" key="10">
    <source>
        <dbReference type="Pfam" id="PF00593"/>
    </source>
</evidence>
<feature type="domain" description="TonB-dependent receptor plug" evidence="11">
    <location>
        <begin position="96"/>
        <end position="216"/>
    </location>
</feature>
<dbReference type="Pfam" id="PF13715">
    <property type="entry name" value="CarbopepD_reg_2"/>
    <property type="match status" value="1"/>
</dbReference>
<dbReference type="PROSITE" id="PS52016">
    <property type="entry name" value="TONB_DEPENDENT_REC_3"/>
    <property type="match status" value="1"/>
</dbReference>
<evidence type="ECO:0000256" key="5">
    <source>
        <dbReference type="ARBA" id="ARBA00023077"/>
    </source>
</evidence>
<keyword evidence="4 8" id="KW-0812">Transmembrane</keyword>
<dbReference type="InterPro" id="IPR023996">
    <property type="entry name" value="TonB-dep_OMP_SusC/RagA"/>
</dbReference>
<protein>
    <submittedName>
        <fullName evidence="12">SusC/RagA family TonB-linked outer membrane protein</fullName>
    </submittedName>
</protein>
<gene>
    <name evidence="12" type="ORF">GCM10011516_10010</name>
</gene>
<keyword evidence="2 8" id="KW-0813">Transport</keyword>
<dbReference type="InterPro" id="IPR012910">
    <property type="entry name" value="Plug_dom"/>
</dbReference>
<evidence type="ECO:0000256" key="2">
    <source>
        <dbReference type="ARBA" id="ARBA00022448"/>
    </source>
</evidence>
<evidence type="ECO:0000313" key="13">
    <source>
        <dbReference type="Proteomes" id="UP000614460"/>
    </source>
</evidence>
<proteinExistence type="inferred from homology"/>
<sequence>MSFSQQFVTGKVTDSNGALLGVSISVVGTTRATQTDLNGEYRIAASNGEKLRFSSQGFLSQEVTVSSQVINITLEEDNSSIDEVVVTAMGITKQTRSLGYAATSVKPEEIQRTNTINVVNALQGKVAGVQINAVGTSGVTSSSSITIRGAKSLDKNNSPIFVIDGIVMENNITDTYGGKDWGSQLKNLNPDDYESIDVLKGAAATALYGSRGANGAIVITTKGGMARKGLGIDFSQNYQIQNIYAPHIKLQNEFGAGSVGNGYQGDFLPEGNPNQTTSSFGPQYNGQLVNQYYNDGEKIAYSAQPDNWRALYQNGNYSNTNLAVNGGNERAVFRLSYSHTDNGGVLKNNEFKRDAISLKSNGKINDIFSVDFGVNYAKSKAKNAYDQGFWREGQNLALMTTYYMPRSLDLAKFYDTYRDPVTNAVKSQPLYGTIANFLHRLDYYNEDRDEESVIGNVALRATITDNIRALAQGNYSIYNTLNVNKQYGAGPYLGGGGYYGVNGTRRNNYNFLFMLDGSKNFLDGDLETNLKIASEVYGNGVNENWGKNTNGGLIVPGLFAFSNSVNTIYPTYNYTKGNYQVIGLFAVANLAYKNQVFLELSARNDWNSSLLYPTWIESGKNNYSIFYPSANLSWVFTDTFKESLPSAFSFGKLRASWSQVGMGSRAFATSDGAGGFNQSTIFDQDRNNVISASPNISSIPNTDLKPEIQQSIELGTDLRFVNDRFGVDFTYYKTNTFNQILTLGNVLESGSSTRRINAGNIQNQGIELLLDIDPIRNDKLRWNVQFNYTVNRGKIKKLHPEIKEWQLMGSADAGPEIWAYEGGEFGVITSGYNNSYASAPAIFENPDDPNDSRNGKRILEYAGRTGNPNAATVYYWTTDVDMGKPDRKTIGKIEPDFIGGLNTSLYYKNFDLFLQADGRIGGQFFSHTYKYAMGRGALEDALIGRSAGHGGIARTNYKGETVYDGIMLDAVFREGTTAPSKANPANMVDVGGLTYKEAVESGLIEPIQASAYYAYNFGWGANVQDPIMDNSWIMMREVTLGYKLPTSLTKRLKMDYARIGISGRNLFYIYNGLKGGLNPESIQSNNPLTPYEYGGVPYSRSFSVSLNVKF</sequence>
<comment type="caution">
    <text evidence="12">The sequence shown here is derived from an EMBL/GenBank/DDBJ whole genome shotgun (WGS) entry which is preliminary data.</text>
</comment>
<dbReference type="SUPFAM" id="SSF49464">
    <property type="entry name" value="Carboxypeptidase regulatory domain-like"/>
    <property type="match status" value="1"/>
</dbReference>
<comment type="similarity">
    <text evidence="8 9">Belongs to the TonB-dependent receptor family.</text>
</comment>
<evidence type="ECO:0000256" key="4">
    <source>
        <dbReference type="ARBA" id="ARBA00022692"/>
    </source>
</evidence>
<dbReference type="NCBIfam" id="TIGR04057">
    <property type="entry name" value="SusC_RagA_signa"/>
    <property type="match status" value="1"/>
</dbReference>